<proteinExistence type="predicted"/>
<accession>A0ABY9XVT2</accession>
<reference evidence="1 2" key="1">
    <citation type="submission" date="2023-09" db="EMBL/GenBank/DDBJ databases">
        <title>Thalassobella suaedae gen. nov., sp. nov., a marine bacterium of the family Flavobacteriaceae isolated from a halophyte Suaeda japonica.</title>
        <authorList>
            <person name="Lee S.Y."/>
            <person name="Hwang C.Y."/>
        </authorList>
    </citation>
    <scope>NUCLEOTIDE SEQUENCE [LARGE SCALE GENOMIC DNA]</scope>
    <source>
        <strain evidence="1 2">HL-DH14</strain>
    </source>
</reference>
<name>A0ABY9XVT2_9FLAO</name>
<dbReference type="Pfam" id="PF20050">
    <property type="entry name" value="DUF6452"/>
    <property type="match status" value="1"/>
</dbReference>
<dbReference type="EMBL" id="CP134537">
    <property type="protein sequence ID" value="WNH09963.1"/>
    <property type="molecule type" value="Genomic_DNA"/>
</dbReference>
<protein>
    <submittedName>
        <fullName evidence="1">DUF6452 family protein</fullName>
    </submittedName>
</protein>
<dbReference type="InterPro" id="IPR045607">
    <property type="entry name" value="DUF6452"/>
</dbReference>
<dbReference type="RefSeq" id="WP_415866317.1">
    <property type="nucleotide sequence ID" value="NZ_CP134537.1"/>
</dbReference>
<sequence length="177" mass="20123">MKKISLLVIIIITTIAYISCERDDICPENTPTTPNLIVDIYNAENIENKKNATNLLIIGVNNEEALGIYTSTNNIVLPLNTNEDTTQYILHNNYKVNNNGTPDDPSDDYAEGNQDIITINYTREDVYVSRACGYKTVFKNVTFNIEPDTDNWIESSQPTNDNQSVEDEEEAHYIIFY</sequence>
<evidence type="ECO:0000313" key="1">
    <source>
        <dbReference type="EMBL" id="WNH09963.1"/>
    </source>
</evidence>
<gene>
    <name evidence="1" type="ORF">RHP51_04470</name>
</gene>
<dbReference type="Proteomes" id="UP001302806">
    <property type="component" value="Chromosome"/>
</dbReference>
<organism evidence="1 2">
    <name type="scientific">Thalassobellus suaedae</name>
    <dbReference type="NCBI Taxonomy" id="3074124"/>
    <lineage>
        <taxon>Bacteria</taxon>
        <taxon>Pseudomonadati</taxon>
        <taxon>Bacteroidota</taxon>
        <taxon>Flavobacteriia</taxon>
        <taxon>Flavobacteriales</taxon>
        <taxon>Flavobacteriaceae</taxon>
        <taxon>Thalassobellus</taxon>
    </lineage>
</organism>
<evidence type="ECO:0000313" key="2">
    <source>
        <dbReference type="Proteomes" id="UP001302806"/>
    </source>
</evidence>